<feature type="region of interest" description="Disordered" evidence="9">
    <location>
        <begin position="615"/>
        <end position="675"/>
    </location>
</feature>
<dbReference type="InterPro" id="IPR050384">
    <property type="entry name" value="Endophilin_SH3RF"/>
</dbReference>
<evidence type="ECO:0000259" key="10">
    <source>
        <dbReference type="PROSITE" id="PS50002"/>
    </source>
</evidence>
<dbReference type="CDD" id="cd11787">
    <property type="entry name" value="SH3_SH3RF_2"/>
    <property type="match status" value="1"/>
</dbReference>
<dbReference type="PANTHER" id="PTHR14167:SF51">
    <property type="entry name" value="RING-TYPE E3 UBIQUITIN TRANSFERASE"/>
    <property type="match status" value="1"/>
</dbReference>
<reference evidence="13" key="1">
    <citation type="submission" date="2025-08" db="UniProtKB">
        <authorList>
            <consortium name="RefSeq"/>
        </authorList>
    </citation>
    <scope>IDENTIFICATION</scope>
    <source>
        <tissue evidence="13">Whole sample</tissue>
    </source>
</reference>
<feature type="domain" description="SH3" evidence="10">
    <location>
        <begin position="709"/>
        <end position="769"/>
    </location>
</feature>
<feature type="domain" description="SH3" evidence="10">
    <location>
        <begin position="362"/>
        <end position="423"/>
    </location>
</feature>
<feature type="compositionally biased region" description="Low complexity" evidence="9">
    <location>
        <begin position="501"/>
        <end position="523"/>
    </location>
</feature>
<feature type="domain" description="RING-type" evidence="11">
    <location>
        <begin position="12"/>
        <end position="53"/>
    </location>
</feature>
<keyword evidence="4 7" id="KW-0863">Zinc-finger</keyword>
<comment type="similarity">
    <text evidence="1">Belongs to the SH3RF family.</text>
</comment>
<dbReference type="RefSeq" id="XP_022326126.1">
    <property type="nucleotide sequence ID" value="XM_022470418.1"/>
</dbReference>
<dbReference type="SUPFAM" id="SSF50044">
    <property type="entry name" value="SH3-domain"/>
    <property type="match status" value="4"/>
</dbReference>
<evidence type="ECO:0000259" key="11">
    <source>
        <dbReference type="PROSITE" id="PS50089"/>
    </source>
</evidence>
<dbReference type="InterPro" id="IPR036028">
    <property type="entry name" value="SH3-like_dom_sf"/>
</dbReference>
<evidence type="ECO:0000256" key="4">
    <source>
        <dbReference type="ARBA" id="ARBA00022771"/>
    </source>
</evidence>
<dbReference type="FunFam" id="3.30.40.10:FF:000077">
    <property type="entry name" value="E3 ubiquitin-protein ligase SH3RF1 isoform X1"/>
    <property type="match status" value="1"/>
</dbReference>
<dbReference type="Gene3D" id="3.30.40.10">
    <property type="entry name" value="Zinc/RING finger domain, C3HC4 (zinc finger)"/>
    <property type="match status" value="1"/>
</dbReference>
<dbReference type="PROSITE" id="PS00518">
    <property type="entry name" value="ZF_RING_1"/>
    <property type="match status" value="1"/>
</dbReference>
<dbReference type="Pfam" id="PF14604">
    <property type="entry name" value="SH3_9"/>
    <property type="match status" value="2"/>
</dbReference>
<name>A0A8B8DGP4_CRAVI</name>
<dbReference type="OrthoDB" id="19092at2759"/>
<dbReference type="GO" id="GO:0008270">
    <property type="term" value="F:zinc ion binding"/>
    <property type="evidence" value="ECO:0007669"/>
    <property type="project" value="UniProtKB-KW"/>
</dbReference>
<feature type="compositionally biased region" description="Low complexity" evidence="9">
    <location>
        <begin position="438"/>
        <end position="453"/>
    </location>
</feature>
<dbReference type="Gene3D" id="2.30.30.40">
    <property type="entry name" value="SH3 Domains"/>
    <property type="match status" value="4"/>
</dbReference>
<feature type="domain" description="SH3" evidence="10">
    <location>
        <begin position="169"/>
        <end position="232"/>
    </location>
</feature>
<gene>
    <name evidence="13" type="primary">LOC111126039</name>
</gene>
<evidence type="ECO:0000256" key="2">
    <source>
        <dbReference type="ARBA" id="ARBA00022443"/>
    </source>
</evidence>
<organism evidence="12 13">
    <name type="scientific">Crassostrea virginica</name>
    <name type="common">Eastern oyster</name>
    <dbReference type="NCBI Taxonomy" id="6565"/>
    <lineage>
        <taxon>Eukaryota</taxon>
        <taxon>Metazoa</taxon>
        <taxon>Spiralia</taxon>
        <taxon>Lophotrochozoa</taxon>
        <taxon>Mollusca</taxon>
        <taxon>Bivalvia</taxon>
        <taxon>Autobranchia</taxon>
        <taxon>Pteriomorphia</taxon>
        <taxon>Ostreida</taxon>
        <taxon>Ostreoidea</taxon>
        <taxon>Ostreidae</taxon>
        <taxon>Crassostrea</taxon>
    </lineage>
</organism>
<sequence length="769" mass="83887">MDEQSLNELLECSVCLERLDHTSKVLPCQHTFCRRCLDEIYGTKRELRCPECRTLVEIAVEELPSNILLIRLLEGLKTKNSERSLSPRRSNEHFLHGSHFSKQSFSLNQPSARALFNYEASEQSDLSFKKGETIILKRQVDENWYHGELNSRQGFFPASYVQVIVPLPVTVPQCRALYDFDVEDENDKKDCLCFKKDEILTVIKRVDNNWIEGKKGERIGIFPISFVEINDAAKMLINSKTSTNSLGGGDSSSLSHTQSLSPASLVGQLPQQKRHSFTAMQETSTNVLQHNRRSLELSSKGNLVVPQSASASEHVRSPPPVPRASSERSSNVTDQASGGSRDTASSNKKSTSLQENSSNGNSKTKIFVALYNYKPQKEDEVELKKGDYYTVAEACQDGWLKGRCLKTGKAGVFPGNYVQQVRSPNTGNAPNSAHNVRAKSASAATSSSSSKSSSRQDKSTSNRQESFSSVKQDNSVHSKQQAQASRLDGLASSLYKPVPSSGVLPASSSVQSSSHRSHLPPSSVASHGAEPNLDRILNTPKSFPAQAAEHQSGNIPKPVYAKASKSSSLRNASSDMQSLSANTVVGPPNSVISKSGPVLGGVSAPASMNPSAQIAEAVGASGESAHGNKKKEKEKLSLVKRLTSVKSKKNRSTTESEGTVPSDKITHTRSGSYPSEVVNAVESQHKKTGSFDSSMYPPHGSKHGKQKTTAREKYRCKDPYPAQHVIELDLKVGDIVYVTKKRDDGWFKGTLQRTGKTGLFPGSFVEKVE</sequence>
<dbReference type="SMART" id="SM00184">
    <property type="entry name" value="RING"/>
    <property type="match status" value="1"/>
</dbReference>
<evidence type="ECO:0000256" key="6">
    <source>
        <dbReference type="ARBA" id="ARBA00022843"/>
    </source>
</evidence>
<keyword evidence="3" id="KW-0479">Metal-binding</keyword>
<evidence type="ECO:0000256" key="5">
    <source>
        <dbReference type="ARBA" id="ARBA00022833"/>
    </source>
</evidence>
<feature type="domain" description="SH3" evidence="10">
    <location>
        <begin position="107"/>
        <end position="166"/>
    </location>
</feature>
<proteinExistence type="inferred from homology"/>
<dbReference type="PRINTS" id="PR00499">
    <property type="entry name" value="P67PHOX"/>
</dbReference>
<feature type="compositionally biased region" description="Polar residues" evidence="9">
    <location>
        <begin position="331"/>
        <end position="360"/>
    </location>
</feature>
<dbReference type="InterPro" id="IPR018957">
    <property type="entry name" value="Znf_C3HC4_RING-type"/>
</dbReference>
<keyword evidence="5" id="KW-0862">Zinc</keyword>
<dbReference type="InterPro" id="IPR001841">
    <property type="entry name" value="Znf_RING"/>
</dbReference>
<dbReference type="InterPro" id="IPR013083">
    <property type="entry name" value="Znf_RING/FYVE/PHD"/>
</dbReference>
<evidence type="ECO:0000256" key="7">
    <source>
        <dbReference type="PROSITE-ProRule" id="PRU00175"/>
    </source>
</evidence>
<evidence type="ECO:0000256" key="8">
    <source>
        <dbReference type="PROSITE-ProRule" id="PRU00192"/>
    </source>
</evidence>
<feature type="region of interest" description="Disordered" evidence="9">
    <location>
        <begin position="687"/>
        <end position="712"/>
    </location>
</feature>
<dbReference type="CDD" id="cd16750">
    <property type="entry name" value="RING-HC_SH3RF3"/>
    <property type="match status" value="1"/>
</dbReference>
<dbReference type="PROSITE" id="PS50002">
    <property type="entry name" value="SH3"/>
    <property type="match status" value="4"/>
</dbReference>
<dbReference type="InterPro" id="IPR028502">
    <property type="entry name" value="SH3RF3_RING-HC_Zfn"/>
</dbReference>
<dbReference type="Proteomes" id="UP000694844">
    <property type="component" value="Chromosome 3"/>
</dbReference>
<dbReference type="AlphaFoldDB" id="A0A8B8DGP4"/>
<feature type="region of interest" description="Disordered" evidence="9">
    <location>
        <begin position="421"/>
        <end position="485"/>
    </location>
</feature>
<keyword evidence="2 8" id="KW-0728">SH3 domain</keyword>
<feature type="compositionally biased region" description="Polar residues" evidence="9">
    <location>
        <begin position="462"/>
        <end position="484"/>
    </location>
</feature>
<dbReference type="PROSITE" id="PS50089">
    <property type="entry name" value="ZF_RING_2"/>
    <property type="match status" value="1"/>
</dbReference>
<feature type="region of interest" description="Disordered" evidence="9">
    <location>
        <begin position="501"/>
        <end position="575"/>
    </location>
</feature>
<feature type="region of interest" description="Disordered" evidence="9">
    <location>
        <begin position="298"/>
        <end position="360"/>
    </location>
</feature>
<dbReference type="Pfam" id="PF00018">
    <property type="entry name" value="SH3_1"/>
    <property type="match status" value="2"/>
</dbReference>
<dbReference type="SUPFAM" id="SSF57850">
    <property type="entry name" value="RING/U-box"/>
    <property type="match status" value="1"/>
</dbReference>
<evidence type="ECO:0000256" key="1">
    <source>
        <dbReference type="ARBA" id="ARBA00008649"/>
    </source>
</evidence>
<feature type="compositionally biased region" description="Polar residues" evidence="9">
    <location>
        <begin position="421"/>
        <end position="434"/>
    </location>
</feature>
<dbReference type="PRINTS" id="PR00452">
    <property type="entry name" value="SH3DOMAIN"/>
</dbReference>
<protein>
    <submittedName>
        <fullName evidence="13">E3 ubiquitin-protein ligase SH3RF1-like isoform X1</fullName>
    </submittedName>
</protein>
<keyword evidence="6" id="KW-0832">Ubl conjugation</keyword>
<dbReference type="InterPro" id="IPR001452">
    <property type="entry name" value="SH3_domain"/>
</dbReference>
<keyword evidence="12" id="KW-1185">Reference proteome</keyword>
<dbReference type="SMART" id="SM00326">
    <property type="entry name" value="SH3"/>
    <property type="match status" value="4"/>
</dbReference>
<feature type="compositionally biased region" description="Low complexity" evidence="9">
    <location>
        <begin position="561"/>
        <end position="574"/>
    </location>
</feature>
<dbReference type="InterPro" id="IPR017907">
    <property type="entry name" value="Znf_RING_CS"/>
</dbReference>
<dbReference type="Pfam" id="PF00097">
    <property type="entry name" value="zf-C3HC4"/>
    <property type="match status" value="1"/>
</dbReference>
<evidence type="ECO:0000313" key="13">
    <source>
        <dbReference type="RefSeq" id="XP_022326126.1"/>
    </source>
</evidence>
<accession>A0A8B8DGP4</accession>
<dbReference type="KEGG" id="cvn:111126039"/>
<feature type="compositionally biased region" description="Polar residues" evidence="9">
    <location>
        <begin position="298"/>
        <end position="311"/>
    </location>
</feature>
<dbReference type="GeneID" id="111126039"/>
<evidence type="ECO:0000313" key="12">
    <source>
        <dbReference type="Proteomes" id="UP000694844"/>
    </source>
</evidence>
<evidence type="ECO:0000256" key="9">
    <source>
        <dbReference type="SAM" id="MobiDB-lite"/>
    </source>
</evidence>
<evidence type="ECO:0000256" key="3">
    <source>
        <dbReference type="ARBA" id="ARBA00022723"/>
    </source>
</evidence>
<dbReference type="PANTHER" id="PTHR14167">
    <property type="entry name" value="SH3 DOMAIN-CONTAINING"/>
    <property type="match status" value="1"/>
</dbReference>